<keyword evidence="1" id="KW-1133">Transmembrane helix</keyword>
<dbReference type="OrthoDB" id="1430459at2"/>
<feature type="transmembrane region" description="Helical" evidence="1">
    <location>
        <begin position="38"/>
        <end position="55"/>
    </location>
</feature>
<feature type="transmembrane region" description="Helical" evidence="1">
    <location>
        <begin position="12"/>
        <end position="32"/>
    </location>
</feature>
<dbReference type="EMBL" id="VORX01000001">
    <property type="protein sequence ID" value="TXE10748.1"/>
    <property type="molecule type" value="Genomic_DNA"/>
</dbReference>
<feature type="transmembrane region" description="Helical" evidence="1">
    <location>
        <begin position="194"/>
        <end position="218"/>
    </location>
</feature>
<keyword evidence="3" id="KW-1185">Reference proteome</keyword>
<evidence type="ECO:0000313" key="3">
    <source>
        <dbReference type="Proteomes" id="UP000321734"/>
    </source>
</evidence>
<feature type="transmembrane region" description="Helical" evidence="1">
    <location>
        <begin position="262"/>
        <end position="283"/>
    </location>
</feature>
<name>A0A5C7AQ67_9FLAO</name>
<dbReference type="RefSeq" id="WP_146889327.1">
    <property type="nucleotide sequence ID" value="NZ_VORX01000001.1"/>
</dbReference>
<organism evidence="2 3">
    <name type="scientific">Gelidibacter salicanalis</name>
    <dbReference type="NCBI Taxonomy" id="291193"/>
    <lineage>
        <taxon>Bacteria</taxon>
        <taxon>Pseudomonadati</taxon>
        <taxon>Bacteroidota</taxon>
        <taxon>Flavobacteriia</taxon>
        <taxon>Flavobacteriales</taxon>
        <taxon>Flavobacteriaceae</taxon>
        <taxon>Gelidibacter</taxon>
    </lineage>
</organism>
<reference evidence="2 3" key="1">
    <citation type="submission" date="2019-08" db="EMBL/GenBank/DDBJ databases">
        <title>Genome sequence of Gelidibacter salicanalis IC162T.</title>
        <authorList>
            <person name="Bowman J.P."/>
        </authorList>
    </citation>
    <scope>NUCLEOTIDE SEQUENCE [LARGE SCALE GENOMIC DNA]</scope>
    <source>
        <strain evidence="2 3">IC162</strain>
    </source>
</reference>
<feature type="transmembrane region" description="Helical" evidence="1">
    <location>
        <begin position="84"/>
        <end position="102"/>
    </location>
</feature>
<accession>A0A5C7AQ67</accession>
<sequence length="284" mass="32530">MKNWIFIKNKLTHPMALASLLLLVMLTIYSVLKAVDNWQWKVAVICIGILSWFLYKDRYKHPVIWLVLFTVLLIDLYFDYFTVANHHFMFVLMVGAVISYNYHQRKDILFINIQWLLVLVIAASVLQKLMSPQFMSGDFYYFMMNRGFLFQSFMNVVPGSVEIINSNDDLFASLKKSDPNLGLTITFRDVVPNLGVICQVFAWTTIAMELLVASALLLKPKKTWTHLLLILMIIGILCTRIETGFMALLAICGLMLSEKGFLKGIYVIIITGCILLIATRIGMH</sequence>
<protein>
    <submittedName>
        <fullName evidence="2">Uncharacterized protein</fullName>
    </submittedName>
</protein>
<feature type="transmembrane region" description="Helical" evidence="1">
    <location>
        <begin position="227"/>
        <end position="256"/>
    </location>
</feature>
<proteinExistence type="predicted"/>
<feature type="transmembrane region" description="Helical" evidence="1">
    <location>
        <begin position="109"/>
        <end position="126"/>
    </location>
</feature>
<keyword evidence="1" id="KW-0472">Membrane</keyword>
<evidence type="ECO:0000313" key="2">
    <source>
        <dbReference type="EMBL" id="TXE10748.1"/>
    </source>
</evidence>
<evidence type="ECO:0000256" key="1">
    <source>
        <dbReference type="SAM" id="Phobius"/>
    </source>
</evidence>
<keyword evidence="1" id="KW-0812">Transmembrane</keyword>
<dbReference type="Proteomes" id="UP000321734">
    <property type="component" value="Unassembled WGS sequence"/>
</dbReference>
<dbReference type="AlphaFoldDB" id="A0A5C7AQ67"/>
<feature type="transmembrane region" description="Helical" evidence="1">
    <location>
        <begin position="62"/>
        <end position="78"/>
    </location>
</feature>
<gene>
    <name evidence="2" type="ORF">ES711_02240</name>
</gene>
<comment type="caution">
    <text evidence="2">The sequence shown here is derived from an EMBL/GenBank/DDBJ whole genome shotgun (WGS) entry which is preliminary data.</text>
</comment>